<feature type="signal peptide" evidence="2">
    <location>
        <begin position="1"/>
        <end position="30"/>
    </location>
</feature>
<feature type="transmembrane region" description="Helical" evidence="1">
    <location>
        <begin position="250"/>
        <end position="270"/>
    </location>
</feature>
<dbReference type="AlphaFoldDB" id="A0A8J3YRM8"/>
<dbReference type="Proteomes" id="UP000619260">
    <property type="component" value="Unassembled WGS sequence"/>
</dbReference>
<evidence type="ECO:0000259" key="3">
    <source>
        <dbReference type="Pfam" id="PF14344"/>
    </source>
</evidence>
<evidence type="ECO:0000256" key="1">
    <source>
        <dbReference type="SAM" id="Phobius"/>
    </source>
</evidence>
<feature type="chain" id="PRO_5035204644" evidence="2">
    <location>
        <begin position="31"/>
        <end position="275"/>
    </location>
</feature>
<feature type="domain" description="DUF4397" evidence="3">
    <location>
        <begin position="35"/>
        <end position="156"/>
    </location>
</feature>
<keyword evidence="1" id="KW-1133">Transmembrane helix</keyword>
<keyword evidence="5" id="KW-1185">Reference proteome</keyword>
<organism evidence="4 5">
    <name type="scientific">Virgisporangium aliadipatigenens</name>
    <dbReference type="NCBI Taxonomy" id="741659"/>
    <lineage>
        <taxon>Bacteria</taxon>
        <taxon>Bacillati</taxon>
        <taxon>Actinomycetota</taxon>
        <taxon>Actinomycetes</taxon>
        <taxon>Micromonosporales</taxon>
        <taxon>Micromonosporaceae</taxon>
        <taxon>Virgisporangium</taxon>
    </lineage>
</organism>
<evidence type="ECO:0000256" key="2">
    <source>
        <dbReference type="SAM" id="SignalP"/>
    </source>
</evidence>
<name>A0A8J3YRM8_9ACTN</name>
<reference evidence="4" key="1">
    <citation type="submission" date="2021-01" db="EMBL/GenBank/DDBJ databases">
        <title>Whole genome shotgun sequence of Virgisporangium aliadipatigenens NBRC 105644.</title>
        <authorList>
            <person name="Komaki H."/>
            <person name="Tamura T."/>
        </authorList>
    </citation>
    <scope>NUCLEOTIDE SEQUENCE</scope>
    <source>
        <strain evidence="4">NBRC 105644</strain>
    </source>
</reference>
<dbReference type="InterPro" id="IPR025510">
    <property type="entry name" value="DUF4397"/>
</dbReference>
<dbReference type="EMBL" id="BOPF01000025">
    <property type="protein sequence ID" value="GIJ49143.1"/>
    <property type="molecule type" value="Genomic_DNA"/>
</dbReference>
<keyword evidence="1" id="KW-0812">Transmembrane</keyword>
<dbReference type="Pfam" id="PF14344">
    <property type="entry name" value="DUF4397"/>
    <property type="match status" value="1"/>
</dbReference>
<comment type="caution">
    <text evidence="4">The sequence shown here is derived from an EMBL/GenBank/DDBJ whole genome shotgun (WGS) entry which is preliminary data.</text>
</comment>
<gene>
    <name evidence="4" type="ORF">Val02_60290</name>
</gene>
<evidence type="ECO:0000313" key="4">
    <source>
        <dbReference type="EMBL" id="GIJ49143.1"/>
    </source>
</evidence>
<sequence length="275" mass="28249">MSLLRRVAASIATTTIAAGFFLLPAAPAQAAGVGYVRLAHLVPDKIECDMYIHLNSVTGDVLQTLPAVKYGTVSAYKSLPAGTYSVSMRKPGDPPNSPPVLSTSVTVVEGKGYTVARIGSPDKSEARVIEDDRTPPAANKGKVRVVQAAQRTLDVTVEGGPAIASSVAFASATGYKEVDAGGRTFSVAPSGGQAVKLQQNVASGSVYSILVTEDTSGGVKATILTDARRDGSMPEGGVATGGGGSRPDDMAFPMMLLSTLMLVAAGLLIVRRRAT</sequence>
<dbReference type="RefSeq" id="WP_203902621.1">
    <property type="nucleotide sequence ID" value="NZ_BOPF01000025.1"/>
</dbReference>
<protein>
    <submittedName>
        <fullName evidence="4">Peptidase</fullName>
    </submittedName>
</protein>
<keyword evidence="2" id="KW-0732">Signal</keyword>
<accession>A0A8J3YRM8</accession>
<proteinExistence type="predicted"/>
<keyword evidence="1" id="KW-0472">Membrane</keyword>
<evidence type="ECO:0000313" key="5">
    <source>
        <dbReference type="Proteomes" id="UP000619260"/>
    </source>
</evidence>